<name>A0ABX7MCI9_9RHOO</name>
<protein>
    <submittedName>
        <fullName evidence="9">PspC domain-containing protein</fullName>
    </submittedName>
</protein>
<evidence type="ECO:0000256" key="4">
    <source>
        <dbReference type="ARBA" id="ARBA00022989"/>
    </source>
</evidence>
<dbReference type="Pfam" id="PF04024">
    <property type="entry name" value="PspC"/>
    <property type="match status" value="1"/>
</dbReference>
<evidence type="ECO:0000256" key="5">
    <source>
        <dbReference type="ARBA" id="ARBA00023136"/>
    </source>
</evidence>
<keyword evidence="3 6" id="KW-0812">Transmembrane</keyword>
<organism evidence="9 10">
    <name type="scientific">Niveibacterium microcysteis</name>
    <dbReference type="NCBI Taxonomy" id="2811415"/>
    <lineage>
        <taxon>Bacteria</taxon>
        <taxon>Pseudomonadati</taxon>
        <taxon>Pseudomonadota</taxon>
        <taxon>Betaproteobacteria</taxon>
        <taxon>Rhodocyclales</taxon>
        <taxon>Rhodocyclaceae</taxon>
        <taxon>Niveibacterium</taxon>
    </lineage>
</organism>
<evidence type="ECO:0000313" key="10">
    <source>
        <dbReference type="Proteomes" id="UP000663570"/>
    </source>
</evidence>
<dbReference type="PANTHER" id="PTHR33885">
    <property type="entry name" value="PHAGE SHOCK PROTEIN C"/>
    <property type="match status" value="1"/>
</dbReference>
<feature type="domain" description="SHOCT" evidence="8">
    <location>
        <begin position="5"/>
        <end position="32"/>
    </location>
</feature>
<feature type="domain" description="Phage shock protein PspC N-terminal" evidence="7">
    <location>
        <begin position="49"/>
        <end position="105"/>
    </location>
</feature>
<sequence>MSVADEIAKLHQLKESGALTDAEFAAAKARLLGDEAPRSNAAGSAAINGLRRSRDDRWIGGVCGGIGRMTGVESWVWRLLWVLMACFAGVGVFAYVLCWIFVPDENAG</sequence>
<dbReference type="PANTHER" id="PTHR33885:SF3">
    <property type="entry name" value="PHAGE SHOCK PROTEIN C"/>
    <property type="match status" value="1"/>
</dbReference>
<dbReference type="InterPro" id="IPR052027">
    <property type="entry name" value="PspC"/>
</dbReference>
<dbReference type="EMBL" id="CP071060">
    <property type="protein sequence ID" value="QSI78948.1"/>
    <property type="molecule type" value="Genomic_DNA"/>
</dbReference>
<evidence type="ECO:0000256" key="1">
    <source>
        <dbReference type="ARBA" id="ARBA00004162"/>
    </source>
</evidence>
<evidence type="ECO:0000259" key="7">
    <source>
        <dbReference type="Pfam" id="PF04024"/>
    </source>
</evidence>
<feature type="transmembrane region" description="Helical" evidence="6">
    <location>
        <begin position="79"/>
        <end position="102"/>
    </location>
</feature>
<proteinExistence type="predicted"/>
<evidence type="ECO:0000259" key="8">
    <source>
        <dbReference type="Pfam" id="PF09851"/>
    </source>
</evidence>
<dbReference type="InterPro" id="IPR007168">
    <property type="entry name" value="Phageshock_PspC_N"/>
</dbReference>
<keyword evidence="10" id="KW-1185">Reference proteome</keyword>
<dbReference type="Pfam" id="PF09851">
    <property type="entry name" value="SHOCT"/>
    <property type="match status" value="1"/>
</dbReference>
<keyword evidence="5 6" id="KW-0472">Membrane</keyword>
<evidence type="ECO:0000256" key="2">
    <source>
        <dbReference type="ARBA" id="ARBA00022475"/>
    </source>
</evidence>
<dbReference type="RefSeq" id="WP_206256267.1">
    <property type="nucleotide sequence ID" value="NZ_CP071060.1"/>
</dbReference>
<dbReference type="Proteomes" id="UP000663570">
    <property type="component" value="Chromosome"/>
</dbReference>
<gene>
    <name evidence="9" type="ORF">JY500_10185</name>
</gene>
<reference evidence="9 10" key="1">
    <citation type="submission" date="2021-02" db="EMBL/GenBank/DDBJ databases">
        <title>Niveibacterium changnyeongensis HC41.</title>
        <authorList>
            <person name="Kang M."/>
        </authorList>
    </citation>
    <scope>NUCLEOTIDE SEQUENCE [LARGE SCALE GENOMIC DNA]</scope>
    <source>
        <strain evidence="9 10">HC41</strain>
    </source>
</reference>
<evidence type="ECO:0000256" key="6">
    <source>
        <dbReference type="SAM" id="Phobius"/>
    </source>
</evidence>
<accession>A0ABX7MCI9</accession>
<comment type="subcellular location">
    <subcellularLocation>
        <location evidence="1">Cell membrane</location>
        <topology evidence="1">Single-pass membrane protein</topology>
    </subcellularLocation>
</comment>
<keyword evidence="2" id="KW-1003">Cell membrane</keyword>
<evidence type="ECO:0000256" key="3">
    <source>
        <dbReference type="ARBA" id="ARBA00022692"/>
    </source>
</evidence>
<keyword evidence="4 6" id="KW-1133">Transmembrane helix</keyword>
<dbReference type="InterPro" id="IPR018649">
    <property type="entry name" value="SHOCT"/>
</dbReference>
<evidence type="ECO:0000313" key="9">
    <source>
        <dbReference type="EMBL" id="QSI78948.1"/>
    </source>
</evidence>